<evidence type="ECO:0000256" key="7">
    <source>
        <dbReference type="ARBA" id="ARBA00022840"/>
    </source>
</evidence>
<comment type="caution">
    <text evidence="14">The sequence shown here is derived from an EMBL/GenBank/DDBJ whole genome shotgun (WGS) entry which is preliminary data.</text>
</comment>
<dbReference type="PANTHER" id="PTHR19306">
    <property type="entry name" value="STRUCTURAL MAINTENANCE OF CHROMOSOMES 5,6 SMC5, SMC6"/>
    <property type="match status" value="1"/>
</dbReference>
<keyword evidence="10" id="KW-0234">DNA repair</keyword>
<protein>
    <submittedName>
        <fullName evidence="14">Structural maintenance of chromosomes protein 6</fullName>
    </submittedName>
</protein>
<evidence type="ECO:0000256" key="6">
    <source>
        <dbReference type="ARBA" id="ARBA00022763"/>
    </source>
</evidence>
<keyword evidence="15" id="KW-1185">Reference proteome</keyword>
<feature type="coiled-coil region" evidence="12">
    <location>
        <begin position="913"/>
        <end position="972"/>
    </location>
</feature>
<dbReference type="Pfam" id="PF02463">
    <property type="entry name" value="SMC_N"/>
    <property type="match status" value="1"/>
</dbReference>
<dbReference type="GO" id="GO:0030915">
    <property type="term" value="C:Smc5-Smc6 complex"/>
    <property type="evidence" value="ECO:0007669"/>
    <property type="project" value="TreeGrafter"/>
</dbReference>
<feature type="coiled-coil region" evidence="12">
    <location>
        <begin position="344"/>
        <end position="521"/>
    </location>
</feature>
<feature type="domain" description="RecF/RecN/SMC N-terminal" evidence="13">
    <location>
        <begin position="104"/>
        <end position="1105"/>
    </location>
</feature>
<evidence type="ECO:0000259" key="13">
    <source>
        <dbReference type="Pfam" id="PF02463"/>
    </source>
</evidence>
<keyword evidence="11" id="KW-0539">Nucleus</keyword>
<dbReference type="GO" id="GO:0035861">
    <property type="term" value="C:site of double-strand break"/>
    <property type="evidence" value="ECO:0007669"/>
    <property type="project" value="TreeGrafter"/>
</dbReference>
<dbReference type="SUPFAM" id="SSF52540">
    <property type="entry name" value="P-loop containing nucleoside triphosphate hydrolases"/>
    <property type="match status" value="1"/>
</dbReference>
<comment type="subcellular location">
    <subcellularLocation>
        <location evidence="2">Chromosome</location>
    </subcellularLocation>
    <subcellularLocation>
        <location evidence="1">Nucleus</location>
    </subcellularLocation>
</comment>
<dbReference type="GO" id="GO:0016887">
    <property type="term" value="F:ATP hydrolysis activity"/>
    <property type="evidence" value="ECO:0007669"/>
    <property type="project" value="InterPro"/>
</dbReference>
<organism evidence="14 15">
    <name type="scientific">Scheffersomyces spartinae</name>
    <dbReference type="NCBI Taxonomy" id="45513"/>
    <lineage>
        <taxon>Eukaryota</taxon>
        <taxon>Fungi</taxon>
        <taxon>Dikarya</taxon>
        <taxon>Ascomycota</taxon>
        <taxon>Saccharomycotina</taxon>
        <taxon>Pichiomycetes</taxon>
        <taxon>Debaryomycetaceae</taxon>
        <taxon>Scheffersomyces</taxon>
    </lineage>
</organism>
<dbReference type="GO" id="GO:0003684">
    <property type="term" value="F:damaged DNA binding"/>
    <property type="evidence" value="ECO:0007669"/>
    <property type="project" value="TreeGrafter"/>
</dbReference>
<reference evidence="14" key="1">
    <citation type="submission" date="2021-03" db="EMBL/GenBank/DDBJ databases">
        <authorList>
            <person name="Palmer J.M."/>
        </authorList>
    </citation>
    <scope>NUCLEOTIDE SEQUENCE</scope>
    <source>
        <strain evidence="14">ARV_011</strain>
    </source>
</reference>
<keyword evidence="7" id="KW-0067">ATP-binding</keyword>
<dbReference type="GeneID" id="66118317"/>
<evidence type="ECO:0000313" key="14">
    <source>
        <dbReference type="EMBL" id="KAG7194225.1"/>
    </source>
</evidence>
<evidence type="ECO:0000256" key="5">
    <source>
        <dbReference type="ARBA" id="ARBA00022741"/>
    </source>
</evidence>
<evidence type="ECO:0000256" key="4">
    <source>
        <dbReference type="ARBA" id="ARBA00022454"/>
    </source>
</evidence>
<evidence type="ECO:0000256" key="3">
    <source>
        <dbReference type="ARBA" id="ARBA00006793"/>
    </source>
</evidence>
<evidence type="ECO:0000256" key="11">
    <source>
        <dbReference type="ARBA" id="ARBA00023242"/>
    </source>
</evidence>
<dbReference type="AlphaFoldDB" id="A0A9P7VAI5"/>
<dbReference type="RefSeq" id="XP_043049772.1">
    <property type="nucleotide sequence ID" value="XM_043195599.1"/>
</dbReference>
<evidence type="ECO:0000256" key="10">
    <source>
        <dbReference type="ARBA" id="ARBA00023204"/>
    </source>
</evidence>
<dbReference type="Proteomes" id="UP000790833">
    <property type="component" value="Unassembled WGS sequence"/>
</dbReference>
<dbReference type="PANTHER" id="PTHR19306:SF6">
    <property type="entry name" value="STRUCTURAL MAINTENANCE OF CHROMOSOMES PROTEIN 6"/>
    <property type="match status" value="1"/>
</dbReference>
<dbReference type="EMBL" id="JAHMUF010000008">
    <property type="protein sequence ID" value="KAG7194225.1"/>
    <property type="molecule type" value="Genomic_DNA"/>
</dbReference>
<feature type="coiled-coil region" evidence="12">
    <location>
        <begin position="804"/>
        <end position="869"/>
    </location>
</feature>
<proteinExistence type="inferred from homology"/>
<dbReference type="GO" id="GO:0000724">
    <property type="term" value="P:double-strand break repair via homologous recombination"/>
    <property type="evidence" value="ECO:0007669"/>
    <property type="project" value="TreeGrafter"/>
</dbReference>
<comment type="similarity">
    <text evidence="3">Belongs to the SMC family. SMC6 subfamily.</text>
</comment>
<evidence type="ECO:0000256" key="1">
    <source>
        <dbReference type="ARBA" id="ARBA00004123"/>
    </source>
</evidence>
<keyword evidence="8 12" id="KW-0175">Coiled coil</keyword>
<accession>A0A9P7VAI5</accession>
<dbReference type="GO" id="GO:0005524">
    <property type="term" value="F:ATP binding"/>
    <property type="evidence" value="ECO:0007669"/>
    <property type="project" value="UniProtKB-KW"/>
</dbReference>
<evidence type="ECO:0000256" key="9">
    <source>
        <dbReference type="ARBA" id="ARBA00023172"/>
    </source>
</evidence>
<evidence type="ECO:0000313" key="15">
    <source>
        <dbReference type="Proteomes" id="UP000790833"/>
    </source>
</evidence>
<evidence type="ECO:0000256" key="2">
    <source>
        <dbReference type="ARBA" id="ARBA00004286"/>
    </source>
</evidence>
<dbReference type="InterPro" id="IPR003395">
    <property type="entry name" value="RecF/RecN/SMC_N"/>
</dbReference>
<evidence type="ECO:0000256" key="8">
    <source>
        <dbReference type="ARBA" id="ARBA00023054"/>
    </source>
</evidence>
<dbReference type="GO" id="GO:0005634">
    <property type="term" value="C:nucleus"/>
    <property type="evidence" value="ECO:0007669"/>
    <property type="project" value="UniProtKB-SubCell"/>
</dbReference>
<dbReference type="OrthoDB" id="10265785at2759"/>
<dbReference type="GO" id="GO:0003697">
    <property type="term" value="F:single-stranded DNA binding"/>
    <property type="evidence" value="ECO:0007669"/>
    <property type="project" value="TreeGrafter"/>
</dbReference>
<keyword evidence="5" id="KW-0547">Nucleotide-binding</keyword>
<name>A0A9P7VAI5_9ASCO</name>
<keyword evidence="4" id="KW-0158">Chromosome</keyword>
<evidence type="ECO:0000256" key="12">
    <source>
        <dbReference type="SAM" id="Coils"/>
    </source>
</evidence>
<dbReference type="InterPro" id="IPR027417">
    <property type="entry name" value="P-loop_NTPase"/>
</dbReference>
<keyword evidence="9" id="KW-0233">DNA recombination</keyword>
<gene>
    <name evidence="14" type="primary">SMC6</name>
    <name evidence="14" type="ORF">KQ657_004943</name>
</gene>
<dbReference type="Gene3D" id="3.40.50.300">
    <property type="entry name" value="P-loop containing nucleotide triphosphate hydrolases"/>
    <property type="match status" value="2"/>
</dbReference>
<keyword evidence="6" id="KW-0227">DNA damage</keyword>
<sequence>MSQEESEDIVRVKRPLKDDQILSVAEDLRQRFKRSRRSYLTQRTRTNNGSLQEDDVSHLDLDLSLALGLGLEVDLDVEELEGLSTDDLDDELDVEENSATAGIIEKIILRNFMCHDNFELNLGPRINIIIGSNGSGKSAILTGLLVGLGAKASLTSRASSINNLIKYGRNTAQITIVLKNEGPAAYKHEIYGDRILVERTLRREKSATYSIKSESGRVITDKKKDLDLILTKFHITVNNPLAFLSQDTAREFLTQSDGNKFKFYMKGALLEDIINNLELTASHIKNVETSMTKSKEYVLKATELYNTSKHTYELYDRQRDLRKRMETIKAKIYWFNVFSIEKRLTTYKENHDEKRKAIDEFEEEKSKINEKLPELETKKEAIIKESEDMQRQLEQVETQLREIVGARSKKRSAVLQKRDEYKDAEGKIKEEKTRIQKLEKEIDDEMTRLDQANSQGKHHLKEEIDKIKELLKDNEAERVSQSTVLESLENKVNDSEYDEQKSEISRRIEQMERELDNVSTATSNKYGPWGKSMTEIIRDISAKSSQFHRSPVGPLGVHISIKPHFSSWKKMLNSILQKSLASFVVVDEHDRNILSGILKKHTDVHNMANIIVRKYEEFDYSKGQVNVGKSILDALTFDNVVAKYTLIDTNSIELTLLASSESQLKEFASLPGVFASLKLHDENSGVRATKKGASYNNDPVFYKRGPAMFSGGVSEADVNEIRQSLSLQRRKLEELNSGERDILNQVKHIRRTQAKLGVEESKLRRRRTQLEQEMRKEGDTALIERNKVEIENRGISISNLMRILDSLKDEIREDHETLQELKQKEKEQQEKVQIVKKKHRTLEKSIQECESQQDEYRNLKAQLDAQIIREQEALETIAKKRDDMQQTMLPHLEKAQELCPREDIHIDWEHDTKESITQEYKEAQAQVEEMERGIGRSLEDVQQEFTVAKQKLQDATEQNNEVMRSYELFRDQMEMRKEFLYLTIRNNNSSMNQAFEQSLSYRGMHGRLHMNLDSQSLVLHVQTRNEQDKRTVDSLSGGEKSFVQIAFLLSLWHIMESRVRALDEFDVFMDSVNRTVGIKMLVQELQNLPKSQTIFITPQDTTNMDLDWQALGVKIHRLQPPRH</sequence>